<comment type="similarity">
    <text evidence="1 2">Belongs to the endosulfine family.</text>
</comment>
<evidence type="ECO:0000256" key="3">
    <source>
        <dbReference type="SAM" id="MobiDB-lite"/>
    </source>
</evidence>
<protein>
    <recommendedName>
        <fullName evidence="2">mRNA stability protein</fullName>
    </recommendedName>
</protein>
<comment type="function">
    <text evidence="2">Plays an essential role in initiation of the G0 program by preventing the degradation of specific nutrient-regulated mRNAs via the 5'-3' mRNA decay pathway.</text>
</comment>
<evidence type="ECO:0000256" key="1">
    <source>
        <dbReference type="ARBA" id="ARBA00010520"/>
    </source>
</evidence>
<dbReference type="InterPro" id="IPR006760">
    <property type="entry name" value="Endosulphine"/>
</dbReference>
<accession>W9JE91</accession>
<feature type="compositionally biased region" description="Basic and acidic residues" evidence="3">
    <location>
        <begin position="120"/>
        <end position="131"/>
    </location>
</feature>
<name>W9JE91_FUSOX</name>
<proteinExistence type="inferred from homology"/>
<dbReference type="EMBL" id="KI981475">
    <property type="protein sequence ID" value="EWZ28020.1"/>
    <property type="molecule type" value="Genomic_DNA"/>
</dbReference>
<organism evidence="4">
    <name type="scientific">Fusarium oxysporum Fo47</name>
    <dbReference type="NCBI Taxonomy" id="660027"/>
    <lineage>
        <taxon>Eukaryota</taxon>
        <taxon>Fungi</taxon>
        <taxon>Dikarya</taxon>
        <taxon>Ascomycota</taxon>
        <taxon>Pezizomycotina</taxon>
        <taxon>Sordariomycetes</taxon>
        <taxon>Hypocreomycetidae</taxon>
        <taxon>Hypocreales</taxon>
        <taxon>Nectriaceae</taxon>
        <taxon>Fusarium</taxon>
        <taxon>Fusarium oxysporum species complex</taxon>
    </lineage>
</organism>
<sequence>MDQPKTSELNTEKNKHLLNRYGIVPSRGKLLHHQLEGRKYFDSGDFALMQANRSSDIGTVATGSEHPIRRDLSIPTCSVPGSSNLDESADQCFTAEKKTGELKLTAHSHLQQETEAQLENEGRETKQEHNV</sequence>
<dbReference type="AlphaFoldDB" id="W9JE91"/>
<dbReference type="HOGENOM" id="CLU_101493_3_1_1"/>
<reference evidence="4" key="1">
    <citation type="submission" date="2011-06" db="EMBL/GenBank/DDBJ databases">
        <title>The Genome Sequence of Fusarium oxysporum Fo47.</title>
        <authorList>
            <consortium name="The Broad Institute Genome Sequencing Platform"/>
            <person name="Ma L.-J."/>
            <person name="Gale L.R."/>
            <person name="Schwartz D.C."/>
            <person name="Zhou S."/>
            <person name="Corby-Kistler H."/>
            <person name="Young S.K."/>
            <person name="Zeng Q."/>
            <person name="Gargeya S."/>
            <person name="Fitzgerald M."/>
            <person name="Haas B."/>
            <person name="Abouelleil A."/>
            <person name="Alvarado L."/>
            <person name="Arachchi H.M."/>
            <person name="Berlin A."/>
            <person name="Brown A."/>
            <person name="Chapman S.B."/>
            <person name="Chen Z."/>
            <person name="Dunbar C."/>
            <person name="Freedman E."/>
            <person name="Gearin G."/>
            <person name="Gellesch M."/>
            <person name="Goldberg J."/>
            <person name="Griggs A."/>
            <person name="Gujja S."/>
            <person name="Heiman D."/>
            <person name="Howarth C."/>
            <person name="Larson L."/>
            <person name="Lui A."/>
            <person name="MacDonald P.J.P."/>
            <person name="Mehta T."/>
            <person name="Montmayeur A."/>
            <person name="Murphy C."/>
            <person name="Neiman D."/>
            <person name="Pearson M."/>
            <person name="Priest M."/>
            <person name="Roberts A."/>
            <person name="Saif S."/>
            <person name="Shea T."/>
            <person name="Shenoy N."/>
            <person name="Sisk P."/>
            <person name="Stolte C."/>
            <person name="Sykes S."/>
            <person name="Wortman J."/>
            <person name="Nusbaum C."/>
            <person name="Birren B."/>
        </authorList>
    </citation>
    <scope>NUCLEOTIDE SEQUENCE [LARGE SCALE GENOMIC DNA]</scope>
    <source>
        <strain evidence="4">Fo47</strain>
    </source>
</reference>
<reference evidence="4" key="2">
    <citation type="submission" date="2014-02" db="EMBL/GenBank/DDBJ databases">
        <title>Annotation of the Genome Sequence of Fusarium oxysporum Fo47.</title>
        <authorList>
            <consortium name="The Broad Institute Genomics Platform"/>
            <person name="Ma L.-J."/>
            <person name="Corby-Kistler H."/>
            <person name="Broz K."/>
            <person name="Gale L.R."/>
            <person name="Jonkers W."/>
            <person name="O'Donnell K."/>
            <person name="Ploetz R."/>
            <person name="Steinberg C."/>
            <person name="Schwartz D.C."/>
            <person name="VanEtten H."/>
            <person name="Zhou S."/>
            <person name="Young S.K."/>
            <person name="Zeng Q."/>
            <person name="Gargeya S."/>
            <person name="Fitzgerald M."/>
            <person name="Abouelleil A."/>
            <person name="Alvarado L."/>
            <person name="Chapman S.B."/>
            <person name="Gainer-Dewar J."/>
            <person name="Goldberg J."/>
            <person name="Griggs A."/>
            <person name="Gujja S."/>
            <person name="Hansen M."/>
            <person name="Howarth C."/>
            <person name="Imamovic A."/>
            <person name="Ireland A."/>
            <person name="Larimer J."/>
            <person name="McCowan C."/>
            <person name="Murphy C."/>
            <person name="Pearson M."/>
            <person name="Poon T.W."/>
            <person name="Priest M."/>
            <person name="Roberts A."/>
            <person name="Saif S."/>
            <person name="Shea T."/>
            <person name="Sykes S."/>
            <person name="Wortman J."/>
            <person name="Nusbaum C."/>
            <person name="Birren B."/>
        </authorList>
    </citation>
    <scope>NUCLEOTIDE SEQUENCE</scope>
    <source>
        <strain evidence="4">Fo47</strain>
    </source>
</reference>
<evidence type="ECO:0000256" key="2">
    <source>
        <dbReference type="RuleBase" id="RU363120"/>
    </source>
</evidence>
<dbReference type="Pfam" id="PF04667">
    <property type="entry name" value="Endosulfine"/>
    <property type="match status" value="1"/>
</dbReference>
<gene>
    <name evidence="4" type="ORF">FOZG_18268</name>
</gene>
<dbReference type="Proteomes" id="UP000030766">
    <property type="component" value="Unassembled WGS sequence"/>
</dbReference>
<dbReference type="VEuPathDB" id="FungiDB:FOZG_18268"/>
<evidence type="ECO:0000313" key="4">
    <source>
        <dbReference type="EMBL" id="EWZ28020.1"/>
    </source>
</evidence>
<feature type="region of interest" description="Disordered" evidence="3">
    <location>
        <begin position="110"/>
        <end position="131"/>
    </location>
</feature>